<evidence type="ECO:0000256" key="3">
    <source>
        <dbReference type="ARBA" id="ARBA00013050"/>
    </source>
</evidence>
<comment type="similarity">
    <text evidence="2">Belongs to the AccD/PCCB family.</text>
</comment>
<comment type="subunit">
    <text evidence="4">The holoenzyme is a dodecamer composed of 6 PCCA/alpha subunits and 6 PCCB/beta subunits.</text>
</comment>
<feature type="region of interest" description="Disordered" evidence="9">
    <location>
        <begin position="56"/>
        <end position="105"/>
    </location>
</feature>
<dbReference type="SUPFAM" id="SSF52096">
    <property type="entry name" value="ClpP/crotonase"/>
    <property type="match status" value="2"/>
</dbReference>
<organism evidence="12 13">
    <name type="scientific">Accipiter nisus</name>
    <name type="common">Eurasian sparrowhawk</name>
    <dbReference type="NCBI Taxonomy" id="211598"/>
    <lineage>
        <taxon>Eukaryota</taxon>
        <taxon>Metazoa</taxon>
        <taxon>Chordata</taxon>
        <taxon>Craniata</taxon>
        <taxon>Vertebrata</taxon>
        <taxon>Euteleostomi</taxon>
        <taxon>Archelosauria</taxon>
        <taxon>Archosauria</taxon>
        <taxon>Dinosauria</taxon>
        <taxon>Saurischia</taxon>
        <taxon>Theropoda</taxon>
        <taxon>Coelurosauria</taxon>
        <taxon>Aves</taxon>
        <taxon>Neognathae</taxon>
        <taxon>Neoaves</taxon>
        <taxon>Telluraves</taxon>
        <taxon>Accipitrimorphae</taxon>
        <taxon>Accipitriformes</taxon>
        <taxon>Accipitridae</taxon>
        <taxon>Accipitrinae</taxon>
        <taxon>Accipiter</taxon>
    </lineage>
</organism>
<sequence>MSERFTAQRQGQLTAGAEEIRGCLSSSCPFVRGARGRGRCRGNAKTAAPSRLLPLRVPPGRAGKAVRPAPRASPCRALPAAERRRARQPELGEPAGAGRRLAPGPRAGAAARGWLGWLVRDMAALRVLRRAAGAPLRRAASAGRPPSVPERIEEKRRAALLGGGQGRIDAQHKRGKLTARERILLLLDPDSFDEYDMFVEHRCSDFGMDSSKNKYPGDSVVTGRGRINGRLAYVFSQDFTVFGGSLSGAHAQKICKVMDQAAMVGAPVIGLNDSGGARIQEGVESLAGYADIFLRNVLCSGVVPQISLIMGPCAGGAVYSPALTDFTFMVKDTSYLFITGPDVVKSVTNEDVTQEQLGGAKTHTSVSGVAHRAFENDIDALLNLREFFNYLPLSNHDPAPVRECHDPSDRLVPELDMLVPIESTKAYDMLDIIYSIADEREFFEIMPSYARNIVVGFARMNGRTVGIVGNQPKVASGCLDINSSVKGARFVRFCDAFNIPLITFVDVPGFLPGTAQEYGGIIRHGAKLLFAFAEATVPKITIITRKAYGGAYDVMSSKHLRGDANYAWPTAEVAVMGAKGAVQIIFRGKEADAEAEYVDKFANPFPAAMRGFVDDIIQPSTTRVRICHDLDVLASKTQASPWKKHANIPLLARNHCSRC</sequence>
<name>A0A8B9N551_9AVES</name>
<comment type="catalytic activity">
    <reaction evidence="8">
        <text>propanoyl-CoA + hydrogencarbonate + ATP = (S)-methylmalonyl-CoA + ADP + phosphate + H(+)</text>
        <dbReference type="Rhea" id="RHEA:23720"/>
        <dbReference type="ChEBI" id="CHEBI:15378"/>
        <dbReference type="ChEBI" id="CHEBI:17544"/>
        <dbReference type="ChEBI" id="CHEBI:30616"/>
        <dbReference type="ChEBI" id="CHEBI:43474"/>
        <dbReference type="ChEBI" id="CHEBI:57327"/>
        <dbReference type="ChEBI" id="CHEBI:57392"/>
        <dbReference type="ChEBI" id="CHEBI:456216"/>
        <dbReference type="EC" id="6.4.1.3"/>
    </reaction>
    <physiologicalReaction direction="left-to-right" evidence="8">
        <dbReference type="Rhea" id="RHEA:23721"/>
    </physiologicalReaction>
</comment>
<feature type="compositionally biased region" description="Low complexity" evidence="9">
    <location>
        <begin position="91"/>
        <end position="105"/>
    </location>
</feature>
<reference evidence="12" key="2">
    <citation type="submission" date="2025-09" db="UniProtKB">
        <authorList>
            <consortium name="Ensembl"/>
        </authorList>
    </citation>
    <scope>IDENTIFICATION</scope>
</reference>
<dbReference type="Pfam" id="PF01039">
    <property type="entry name" value="Carboxyl_trans"/>
    <property type="match status" value="1"/>
</dbReference>
<dbReference type="InterPro" id="IPR034733">
    <property type="entry name" value="AcCoA_carboxyl_beta"/>
</dbReference>
<dbReference type="Gene3D" id="3.90.226.10">
    <property type="entry name" value="2-enoyl-CoA Hydratase, Chain A, domain 1"/>
    <property type="match status" value="2"/>
</dbReference>
<dbReference type="Proteomes" id="UP000694541">
    <property type="component" value="Unplaced"/>
</dbReference>
<comment type="pathway">
    <text evidence="1">Metabolic intermediate metabolism; propanoyl-CoA degradation; succinyl-CoA from propanoyl-CoA: step 1/3.</text>
</comment>
<feature type="domain" description="CoA carboxyltransferase N-terminal" evidence="10">
    <location>
        <begin position="145"/>
        <end position="403"/>
    </location>
</feature>
<feature type="compositionally biased region" description="Basic and acidic residues" evidence="9">
    <location>
        <begin position="81"/>
        <end position="90"/>
    </location>
</feature>
<dbReference type="InterPro" id="IPR029045">
    <property type="entry name" value="ClpP/crotonase-like_dom_sf"/>
</dbReference>
<dbReference type="InterPro" id="IPR011763">
    <property type="entry name" value="COA_CT_C"/>
</dbReference>
<dbReference type="GO" id="GO:0005739">
    <property type="term" value="C:mitochondrion"/>
    <property type="evidence" value="ECO:0007669"/>
    <property type="project" value="TreeGrafter"/>
</dbReference>
<proteinExistence type="inferred from homology"/>
<evidence type="ECO:0000256" key="6">
    <source>
        <dbReference type="ARBA" id="ARBA00042797"/>
    </source>
</evidence>
<evidence type="ECO:0000259" key="10">
    <source>
        <dbReference type="PROSITE" id="PS50980"/>
    </source>
</evidence>
<evidence type="ECO:0000313" key="13">
    <source>
        <dbReference type="Proteomes" id="UP000694541"/>
    </source>
</evidence>
<evidence type="ECO:0000256" key="1">
    <source>
        <dbReference type="ARBA" id="ARBA00005060"/>
    </source>
</evidence>
<evidence type="ECO:0000256" key="5">
    <source>
        <dbReference type="ARBA" id="ARBA00041138"/>
    </source>
</evidence>
<evidence type="ECO:0000259" key="11">
    <source>
        <dbReference type="PROSITE" id="PS50989"/>
    </source>
</evidence>
<dbReference type="FunFam" id="3.90.226.10:FF:000017">
    <property type="entry name" value="Propionyl-CoA carboxylase subunit beta 5"/>
    <property type="match status" value="1"/>
</dbReference>
<evidence type="ECO:0000256" key="9">
    <source>
        <dbReference type="SAM" id="MobiDB-lite"/>
    </source>
</evidence>
<dbReference type="PANTHER" id="PTHR43842:SF2">
    <property type="entry name" value="PROPIONYL-COA CARBOXYLASE BETA CHAIN, MITOCHONDRIAL"/>
    <property type="match status" value="1"/>
</dbReference>
<dbReference type="InterPro" id="IPR011762">
    <property type="entry name" value="COA_CT_N"/>
</dbReference>
<protein>
    <recommendedName>
        <fullName evidence="5">Propionyl-CoA carboxylase beta chain, mitochondrial</fullName>
        <ecNumber evidence="3">6.4.1.3</ecNumber>
    </recommendedName>
    <alternativeName>
        <fullName evidence="6">Propanoyl-CoA:carbon dioxide ligase subunit beta</fullName>
    </alternativeName>
</protein>
<comment type="catalytic activity">
    <reaction evidence="7">
        <text>butanoyl-CoA + hydrogencarbonate + ATP = (2S)-ethylmalonyl-CoA + ADP + phosphate + H(+)</text>
        <dbReference type="Rhea" id="RHEA:59520"/>
        <dbReference type="ChEBI" id="CHEBI:15378"/>
        <dbReference type="ChEBI" id="CHEBI:17544"/>
        <dbReference type="ChEBI" id="CHEBI:30616"/>
        <dbReference type="ChEBI" id="CHEBI:43474"/>
        <dbReference type="ChEBI" id="CHEBI:57371"/>
        <dbReference type="ChEBI" id="CHEBI:60909"/>
        <dbReference type="ChEBI" id="CHEBI:456216"/>
    </reaction>
    <physiologicalReaction direction="left-to-right" evidence="7">
        <dbReference type="Rhea" id="RHEA:59521"/>
    </physiologicalReaction>
</comment>
<dbReference type="AlphaFoldDB" id="A0A8B9N551"/>
<dbReference type="GO" id="GO:0004658">
    <property type="term" value="F:propionyl-CoA carboxylase activity"/>
    <property type="evidence" value="ECO:0007669"/>
    <property type="project" value="UniProtKB-EC"/>
</dbReference>
<evidence type="ECO:0000313" key="12">
    <source>
        <dbReference type="Ensembl" id="ENSANIP00000018763.1"/>
    </source>
</evidence>
<dbReference type="EC" id="6.4.1.3" evidence="3"/>
<feature type="domain" description="CoA carboxyltransferase C-terminal" evidence="11">
    <location>
        <begin position="407"/>
        <end position="644"/>
    </location>
</feature>
<dbReference type="PROSITE" id="PS50989">
    <property type="entry name" value="COA_CT_CTER"/>
    <property type="match status" value="1"/>
</dbReference>
<dbReference type="InterPro" id="IPR051047">
    <property type="entry name" value="AccD/PCCB"/>
</dbReference>
<dbReference type="Ensembl" id="ENSANIT00000019391.1">
    <property type="protein sequence ID" value="ENSANIP00000018763.1"/>
    <property type="gene ID" value="ENSANIG00000012758.1"/>
</dbReference>
<keyword evidence="13" id="KW-1185">Reference proteome</keyword>
<evidence type="ECO:0000256" key="2">
    <source>
        <dbReference type="ARBA" id="ARBA00006102"/>
    </source>
</evidence>
<dbReference type="GO" id="GO:0009062">
    <property type="term" value="P:fatty acid catabolic process"/>
    <property type="evidence" value="ECO:0007669"/>
    <property type="project" value="UniProtKB-ARBA"/>
</dbReference>
<evidence type="ECO:0000256" key="7">
    <source>
        <dbReference type="ARBA" id="ARBA00048208"/>
    </source>
</evidence>
<evidence type="ECO:0000256" key="8">
    <source>
        <dbReference type="ARBA" id="ARBA00049495"/>
    </source>
</evidence>
<dbReference type="PROSITE" id="PS50980">
    <property type="entry name" value="COA_CT_NTER"/>
    <property type="match status" value="1"/>
</dbReference>
<accession>A0A8B9N551</accession>
<evidence type="ECO:0000256" key="4">
    <source>
        <dbReference type="ARBA" id="ARBA00038567"/>
    </source>
</evidence>
<reference evidence="12" key="1">
    <citation type="submission" date="2025-08" db="UniProtKB">
        <authorList>
            <consortium name="Ensembl"/>
        </authorList>
    </citation>
    <scope>IDENTIFICATION</scope>
</reference>
<dbReference type="PANTHER" id="PTHR43842">
    <property type="entry name" value="PROPIONYL-COA CARBOXYLASE BETA CHAIN"/>
    <property type="match status" value="1"/>
</dbReference>
<dbReference type="FunFam" id="3.90.226.10:FF:000016">
    <property type="entry name" value="Propionyl-CoA carboxylase, beta subunit"/>
    <property type="match status" value="1"/>
</dbReference>